<dbReference type="InterPro" id="IPR001638">
    <property type="entry name" value="Solute-binding_3/MltF_N"/>
</dbReference>
<feature type="signal peptide" evidence="2">
    <location>
        <begin position="1"/>
        <end position="33"/>
    </location>
</feature>
<dbReference type="SMART" id="SM00062">
    <property type="entry name" value="PBPb"/>
    <property type="match status" value="1"/>
</dbReference>
<protein>
    <submittedName>
        <fullName evidence="4">ABC transporter substrate-binding protein</fullName>
    </submittedName>
</protein>
<dbReference type="RefSeq" id="WP_128497617.1">
    <property type="nucleotide sequence ID" value="NZ_RZNC01000001.1"/>
</dbReference>
<dbReference type="CDD" id="cd01004">
    <property type="entry name" value="PBP2_MidA_like"/>
    <property type="match status" value="1"/>
</dbReference>
<organism evidence="4 5">
    <name type="scientific">Labedella populi</name>
    <dbReference type="NCBI Taxonomy" id="2498850"/>
    <lineage>
        <taxon>Bacteria</taxon>
        <taxon>Bacillati</taxon>
        <taxon>Actinomycetota</taxon>
        <taxon>Actinomycetes</taxon>
        <taxon>Micrococcales</taxon>
        <taxon>Microbacteriaceae</taxon>
        <taxon>Labedella</taxon>
    </lineage>
</organism>
<evidence type="ECO:0000256" key="2">
    <source>
        <dbReference type="SAM" id="SignalP"/>
    </source>
</evidence>
<dbReference type="PANTHER" id="PTHR35936">
    <property type="entry name" value="MEMBRANE-BOUND LYTIC MUREIN TRANSGLYCOSYLASE F"/>
    <property type="match status" value="1"/>
</dbReference>
<dbReference type="Gene3D" id="3.40.190.10">
    <property type="entry name" value="Periplasmic binding protein-like II"/>
    <property type="match status" value="2"/>
</dbReference>
<keyword evidence="1 2" id="KW-0732">Signal</keyword>
<dbReference type="EMBL" id="RZNC01000001">
    <property type="protein sequence ID" value="RWZ68348.1"/>
    <property type="molecule type" value="Genomic_DNA"/>
</dbReference>
<evidence type="ECO:0000259" key="3">
    <source>
        <dbReference type="SMART" id="SM00062"/>
    </source>
</evidence>
<evidence type="ECO:0000256" key="1">
    <source>
        <dbReference type="ARBA" id="ARBA00022729"/>
    </source>
</evidence>
<reference evidence="4 5" key="1">
    <citation type="submission" date="2018-12" db="EMBL/GenBank/DDBJ databases">
        <authorList>
            <person name="Li F."/>
        </authorList>
    </citation>
    <scope>NUCLEOTIDE SEQUENCE [LARGE SCALE GENOMIC DNA]</scope>
    <source>
        <strain evidence="4 5">8H24J-4-2</strain>
    </source>
</reference>
<dbReference type="Pfam" id="PF00497">
    <property type="entry name" value="SBP_bac_3"/>
    <property type="match status" value="1"/>
</dbReference>
<comment type="caution">
    <text evidence="4">The sequence shown here is derived from an EMBL/GenBank/DDBJ whole genome shotgun (WGS) entry which is preliminary data.</text>
</comment>
<evidence type="ECO:0000313" key="4">
    <source>
        <dbReference type="EMBL" id="RWZ68348.1"/>
    </source>
</evidence>
<dbReference type="PANTHER" id="PTHR35936:SF17">
    <property type="entry name" value="ARGININE-BINDING EXTRACELLULAR PROTEIN ARTP"/>
    <property type="match status" value="1"/>
</dbReference>
<proteinExistence type="predicted"/>
<name>A0A444QFQ1_9MICO</name>
<feature type="chain" id="PRO_5038421276" evidence="2">
    <location>
        <begin position="34"/>
        <end position="305"/>
    </location>
</feature>
<dbReference type="SUPFAM" id="SSF53850">
    <property type="entry name" value="Periplasmic binding protein-like II"/>
    <property type="match status" value="1"/>
</dbReference>
<dbReference type="OrthoDB" id="4633994at2"/>
<accession>A0A444QFQ1</accession>
<keyword evidence="5" id="KW-1185">Reference proteome</keyword>
<sequence>MPGTTSPRLSRRMRAPLAAASIVTIALSLSACAQGDSDEPAPAGSAATDLTAMLPDDVVDRGYITVAGDASYPPIGFMDDDGTTMVGLDADIAKAIGEALGIELRKENASFDSIIPGIQGGKYDAGMSWINDTEERRAIVDFIDYSQDGSSMFGLASLAEKPASLEELCGRSVAVQKGTAQQTDVETASTACEEAGDPAVDLQVYPDQTAANLAVKSERAEVSIADMPVAAWQVSETDGEFELFGEPYGEVMHGVAVLKGSELAEPIARALEQIMEDGTYESILDEWGMSDAAIDAPLINGEPLS</sequence>
<feature type="domain" description="Solute-binding protein family 3/N-terminal" evidence="3">
    <location>
        <begin position="63"/>
        <end position="291"/>
    </location>
</feature>
<evidence type="ECO:0000313" key="5">
    <source>
        <dbReference type="Proteomes" id="UP000288603"/>
    </source>
</evidence>
<dbReference type="Proteomes" id="UP000288603">
    <property type="component" value="Unassembled WGS sequence"/>
</dbReference>
<dbReference type="AlphaFoldDB" id="A0A444QFQ1"/>
<gene>
    <name evidence="4" type="ORF">ELQ92_03770</name>
</gene>